<dbReference type="InterPro" id="IPR011990">
    <property type="entry name" value="TPR-like_helical_dom_sf"/>
</dbReference>
<feature type="repeat" description="PPR" evidence="3">
    <location>
        <begin position="197"/>
        <end position="231"/>
    </location>
</feature>
<organism evidence="4 5">
    <name type="scientific">Cannabis sativa</name>
    <name type="common">Hemp</name>
    <name type="synonym">Marijuana</name>
    <dbReference type="NCBI Taxonomy" id="3483"/>
    <lineage>
        <taxon>Eukaryota</taxon>
        <taxon>Viridiplantae</taxon>
        <taxon>Streptophyta</taxon>
        <taxon>Embryophyta</taxon>
        <taxon>Tracheophyta</taxon>
        <taxon>Spermatophyta</taxon>
        <taxon>Magnoliopsida</taxon>
        <taxon>eudicotyledons</taxon>
        <taxon>Gunneridae</taxon>
        <taxon>Pentapetalae</taxon>
        <taxon>rosids</taxon>
        <taxon>fabids</taxon>
        <taxon>Rosales</taxon>
        <taxon>Cannabaceae</taxon>
        <taxon>Cannabis</taxon>
    </lineage>
</organism>
<feature type="repeat" description="PPR" evidence="3">
    <location>
        <begin position="162"/>
        <end position="196"/>
    </location>
</feature>
<dbReference type="InterPro" id="IPR002885">
    <property type="entry name" value="PPR_rpt"/>
</dbReference>
<evidence type="ECO:0000256" key="1">
    <source>
        <dbReference type="ARBA" id="ARBA00007626"/>
    </source>
</evidence>
<dbReference type="GO" id="GO:0009507">
    <property type="term" value="C:chloroplast"/>
    <property type="evidence" value="ECO:0007669"/>
    <property type="project" value="TreeGrafter"/>
</dbReference>
<dbReference type="AlphaFoldDB" id="A0A7J6HTM5"/>
<feature type="repeat" description="PPR" evidence="3">
    <location>
        <begin position="659"/>
        <end position="693"/>
    </location>
</feature>
<dbReference type="EMBL" id="JAATIQ010000029">
    <property type="protein sequence ID" value="KAF4398008.1"/>
    <property type="molecule type" value="Genomic_DNA"/>
</dbReference>
<feature type="repeat" description="PPR" evidence="3">
    <location>
        <begin position="267"/>
        <end position="301"/>
    </location>
</feature>
<feature type="repeat" description="PPR" evidence="3">
    <location>
        <begin position="729"/>
        <end position="763"/>
    </location>
</feature>
<dbReference type="Proteomes" id="UP000583929">
    <property type="component" value="Unassembled WGS sequence"/>
</dbReference>
<gene>
    <name evidence="4" type="ORF">G4B88_019729</name>
</gene>
<evidence type="ECO:0000256" key="2">
    <source>
        <dbReference type="ARBA" id="ARBA00022737"/>
    </source>
</evidence>
<protein>
    <recommendedName>
        <fullName evidence="6">Pentatricopeptide repeat-containing protein</fullName>
    </recommendedName>
</protein>
<evidence type="ECO:0000313" key="4">
    <source>
        <dbReference type="EMBL" id="KAF4398008.1"/>
    </source>
</evidence>
<dbReference type="Pfam" id="PF01535">
    <property type="entry name" value="PPR"/>
    <property type="match status" value="5"/>
</dbReference>
<name>A0A7J6HTM5_CANSA</name>
<dbReference type="Pfam" id="PF12854">
    <property type="entry name" value="PPR_1"/>
    <property type="match status" value="1"/>
</dbReference>
<dbReference type="PANTHER" id="PTHR47936">
    <property type="entry name" value="PPR_LONG DOMAIN-CONTAINING PROTEIN"/>
    <property type="match status" value="1"/>
</dbReference>
<dbReference type="NCBIfam" id="TIGR00756">
    <property type="entry name" value="PPR"/>
    <property type="match status" value="9"/>
</dbReference>
<dbReference type="GO" id="GO:0010019">
    <property type="term" value="P:chloroplast-nucleus signaling pathway"/>
    <property type="evidence" value="ECO:0007669"/>
    <property type="project" value="TreeGrafter"/>
</dbReference>
<proteinExistence type="inferred from homology"/>
<dbReference type="PANTHER" id="PTHR47936:SF5">
    <property type="entry name" value="PENTACOTRIPEPTIDE-REPEAT REGION OF PRORP DOMAIN-CONTAINING PROTEIN"/>
    <property type="match status" value="1"/>
</dbReference>
<evidence type="ECO:0000256" key="3">
    <source>
        <dbReference type="PROSITE-ProRule" id="PRU00708"/>
    </source>
</evidence>
<dbReference type="Pfam" id="PF13041">
    <property type="entry name" value="PPR_2"/>
    <property type="match status" value="3"/>
</dbReference>
<keyword evidence="5" id="KW-1185">Reference proteome</keyword>
<feature type="repeat" description="PPR" evidence="3">
    <location>
        <begin position="694"/>
        <end position="728"/>
    </location>
</feature>
<dbReference type="PROSITE" id="PS51375">
    <property type="entry name" value="PPR"/>
    <property type="match status" value="8"/>
</dbReference>
<comment type="caution">
    <text evidence="4">The sequence shown here is derived from an EMBL/GenBank/DDBJ whole genome shotgun (WGS) entry which is preliminary data.</text>
</comment>
<keyword evidence="2" id="KW-0677">Repeat</keyword>
<reference evidence="4 5" key="1">
    <citation type="journal article" date="2020" name="bioRxiv">
        <title>Sequence and annotation of 42 cannabis genomes reveals extensive copy number variation in cannabinoid synthesis and pathogen resistance genes.</title>
        <authorList>
            <person name="Mckernan K.J."/>
            <person name="Helbert Y."/>
            <person name="Kane L.T."/>
            <person name="Ebling H."/>
            <person name="Zhang L."/>
            <person name="Liu B."/>
            <person name="Eaton Z."/>
            <person name="Mclaughlin S."/>
            <person name="Kingan S."/>
            <person name="Baybayan P."/>
            <person name="Concepcion G."/>
            <person name="Jordan M."/>
            <person name="Riva A."/>
            <person name="Barbazuk W."/>
            <person name="Harkins T."/>
        </authorList>
    </citation>
    <scope>NUCLEOTIDE SEQUENCE [LARGE SCALE GENOMIC DNA]</scope>
    <source>
        <strain evidence="5">cv. Jamaican Lion 4</strain>
        <tissue evidence="4">Leaf</tissue>
    </source>
</reference>
<feature type="repeat" description="PPR" evidence="3">
    <location>
        <begin position="232"/>
        <end position="266"/>
    </location>
</feature>
<dbReference type="Gene3D" id="1.25.40.10">
    <property type="entry name" value="Tetratricopeptide repeat domain"/>
    <property type="match status" value="5"/>
</dbReference>
<comment type="similarity">
    <text evidence="1">Belongs to the PPR family. P subfamily.</text>
</comment>
<feature type="repeat" description="PPR" evidence="3">
    <location>
        <begin position="624"/>
        <end position="658"/>
    </location>
</feature>
<dbReference type="GO" id="GO:0031930">
    <property type="term" value="P:mitochondria-nucleus signaling pathway"/>
    <property type="evidence" value="ECO:0007669"/>
    <property type="project" value="TreeGrafter"/>
</dbReference>
<accession>A0A7J6HTM5</accession>
<evidence type="ECO:0008006" key="6">
    <source>
        <dbReference type="Google" id="ProtNLM"/>
    </source>
</evidence>
<sequence>MSFSQLLQRAFSTTTQASCAAATNNSLFTVVYKERNLKRLVEKFKKSSEAYRFRTKSGIYEDTVRRLASAKRFKWIEEILEDQKKYSDISKEGFAVRLISLYGKSGMFDNAQKVFDEMPERNCERTLLSFNALLAACVNSRKFDKVDGVFRDLPEKLAIEPDLVSYNTVIKAFCGMDSLDSAVSVLDEMKTKGLKPDVISFNTLLNAFYGKGRFADGERIWDLMEKNYVSPDIRSYNAKLLGLFKDKKTKEVVDLIGEMRAKGIEPDVFSFNLVIESFVKSENLEEAKQWYNEMKKCECVPNKTTFEKLIPFLRKQGDLEFAFELCEEVFKRRFLLDVALLQRVVEELAKASKIEEAKKLVELGKTNDYRRYRLKLPELPSESEENCEETSVTRIYYSLYSKTTSGIFCGFSSEVVYFRIDSRHDPYGYLMSNLKKNKYCKRVSVCKQRHIKMSSLCRRVRAIFTRVPSKPSANFCTTETLGNKRLVKNTSASTTETQLQKLVDEFKKSSKSSRFRHNQSIYRRTVARLAGAKKFSMIEDILEDQKQYYNISSQGFAMRLISLYGQSGMFDHAQKVFDELPELNCPRTVSSFNALLKAGVASKKYDKVVEIFKELPSRVSIEPDLVSYNIVIKALCEMGSLDDALSMFHELDNIGKEPDLVTFNTILNVLYRNGQFSEGDKIWAMMESKNVVPDVRSYNTKLRGMVLDGRVSEAVQLMNEMKSKHIIPDVFSYNALLKGFCDGKNLEEAKEWYGQLQESECNPDLVTYQMLIPLFFEADDFDMAFELCSEAINQEMRLKKEMFTQVVNGLVKQDKDEKACKLVELINSTKYLKYKLELPVVD</sequence>
<evidence type="ECO:0000313" key="5">
    <source>
        <dbReference type="Proteomes" id="UP000583929"/>
    </source>
</evidence>